<evidence type="ECO:0000313" key="3">
    <source>
        <dbReference type="Proteomes" id="UP000298030"/>
    </source>
</evidence>
<evidence type="ECO:0000256" key="1">
    <source>
        <dbReference type="SAM" id="MobiDB-lite"/>
    </source>
</evidence>
<feature type="region of interest" description="Disordered" evidence="1">
    <location>
        <begin position="166"/>
        <end position="217"/>
    </location>
</feature>
<feature type="compositionally biased region" description="Low complexity" evidence="1">
    <location>
        <begin position="102"/>
        <end position="117"/>
    </location>
</feature>
<comment type="caution">
    <text evidence="2">The sequence shown here is derived from an EMBL/GenBank/DDBJ whole genome shotgun (WGS) entry which is preliminary data.</text>
</comment>
<name>A0A4Y7TJM1_COPMI</name>
<dbReference type="Proteomes" id="UP000298030">
    <property type="component" value="Unassembled WGS sequence"/>
</dbReference>
<protein>
    <submittedName>
        <fullName evidence="2">Uncharacterized protein</fullName>
    </submittedName>
</protein>
<dbReference type="EMBL" id="QPFP01000010">
    <property type="protein sequence ID" value="TEB34171.1"/>
    <property type="molecule type" value="Genomic_DNA"/>
</dbReference>
<reference evidence="2 3" key="1">
    <citation type="journal article" date="2019" name="Nat. Ecol. Evol.">
        <title>Megaphylogeny resolves global patterns of mushroom evolution.</title>
        <authorList>
            <person name="Varga T."/>
            <person name="Krizsan K."/>
            <person name="Foldi C."/>
            <person name="Dima B."/>
            <person name="Sanchez-Garcia M."/>
            <person name="Sanchez-Ramirez S."/>
            <person name="Szollosi G.J."/>
            <person name="Szarkandi J.G."/>
            <person name="Papp V."/>
            <person name="Albert L."/>
            <person name="Andreopoulos W."/>
            <person name="Angelini C."/>
            <person name="Antonin V."/>
            <person name="Barry K.W."/>
            <person name="Bougher N.L."/>
            <person name="Buchanan P."/>
            <person name="Buyck B."/>
            <person name="Bense V."/>
            <person name="Catcheside P."/>
            <person name="Chovatia M."/>
            <person name="Cooper J."/>
            <person name="Damon W."/>
            <person name="Desjardin D."/>
            <person name="Finy P."/>
            <person name="Geml J."/>
            <person name="Haridas S."/>
            <person name="Hughes K."/>
            <person name="Justo A."/>
            <person name="Karasinski D."/>
            <person name="Kautmanova I."/>
            <person name="Kiss B."/>
            <person name="Kocsube S."/>
            <person name="Kotiranta H."/>
            <person name="LaButti K.M."/>
            <person name="Lechner B.E."/>
            <person name="Liimatainen K."/>
            <person name="Lipzen A."/>
            <person name="Lukacs Z."/>
            <person name="Mihaltcheva S."/>
            <person name="Morgado L.N."/>
            <person name="Niskanen T."/>
            <person name="Noordeloos M.E."/>
            <person name="Ohm R.A."/>
            <person name="Ortiz-Santana B."/>
            <person name="Ovrebo C."/>
            <person name="Racz N."/>
            <person name="Riley R."/>
            <person name="Savchenko A."/>
            <person name="Shiryaev A."/>
            <person name="Soop K."/>
            <person name="Spirin V."/>
            <person name="Szebenyi C."/>
            <person name="Tomsovsky M."/>
            <person name="Tulloss R.E."/>
            <person name="Uehling J."/>
            <person name="Grigoriev I.V."/>
            <person name="Vagvolgyi C."/>
            <person name="Papp T."/>
            <person name="Martin F.M."/>
            <person name="Miettinen O."/>
            <person name="Hibbett D.S."/>
            <person name="Nagy L.G."/>
        </authorList>
    </citation>
    <scope>NUCLEOTIDE SEQUENCE [LARGE SCALE GENOMIC DNA]</scope>
    <source>
        <strain evidence="2 3">FP101781</strain>
    </source>
</reference>
<evidence type="ECO:0000313" key="2">
    <source>
        <dbReference type="EMBL" id="TEB34171.1"/>
    </source>
</evidence>
<accession>A0A4Y7TJM1</accession>
<organism evidence="2 3">
    <name type="scientific">Coprinellus micaceus</name>
    <name type="common">Glistening ink-cap mushroom</name>
    <name type="synonym">Coprinus micaceus</name>
    <dbReference type="NCBI Taxonomy" id="71717"/>
    <lineage>
        <taxon>Eukaryota</taxon>
        <taxon>Fungi</taxon>
        <taxon>Dikarya</taxon>
        <taxon>Basidiomycota</taxon>
        <taxon>Agaricomycotina</taxon>
        <taxon>Agaricomycetes</taxon>
        <taxon>Agaricomycetidae</taxon>
        <taxon>Agaricales</taxon>
        <taxon>Agaricineae</taxon>
        <taxon>Psathyrellaceae</taxon>
        <taxon>Coprinellus</taxon>
    </lineage>
</organism>
<gene>
    <name evidence="2" type="ORF">FA13DRAFT_71521</name>
</gene>
<feature type="compositionally biased region" description="Low complexity" evidence="1">
    <location>
        <begin position="189"/>
        <end position="207"/>
    </location>
</feature>
<dbReference type="OrthoDB" id="10628748at2759"/>
<sequence>MPGKAPHDLEKWYFANESKHKLNEAWQDRLNATKAALASAVVIPSPPPMGSLTPRLDIRMPVYPTHFAPYPASASQPQSRPDYPMAIPFKPQATPTGGGANAAGATPSSTSANATPGQGSPISAFHSPYSAHPLLNAPAYGYSYASPIPFAAMYPHYPPASAVQLPSHPGTPNAGIAQPQPVNGTASGGNPATGPAAPTNPPAAEEAPLGENRQSRLRHKVMRLVM</sequence>
<feature type="region of interest" description="Disordered" evidence="1">
    <location>
        <begin position="71"/>
        <end position="119"/>
    </location>
</feature>
<dbReference type="AlphaFoldDB" id="A0A4Y7TJM1"/>
<keyword evidence="3" id="KW-1185">Reference proteome</keyword>
<proteinExistence type="predicted"/>